<dbReference type="EMBL" id="JBHUGS010000003">
    <property type="protein sequence ID" value="MFD1951599.1"/>
    <property type="molecule type" value="Genomic_DNA"/>
</dbReference>
<comment type="caution">
    <text evidence="1">The sequence shown here is derived from an EMBL/GenBank/DDBJ whole genome shotgun (WGS) entry which is preliminary data.</text>
</comment>
<gene>
    <name evidence="1" type="ORF">ACFSGX_12565</name>
</gene>
<evidence type="ECO:0000313" key="1">
    <source>
        <dbReference type="EMBL" id="MFD1951599.1"/>
    </source>
</evidence>
<keyword evidence="2" id="KW-1185">Reference proteome</keyword>
<protein>
    <recommendedName>
        <fullName evidence="3">DUF2971 domain-containing protein</fullName>
    </recommendedName>
</protein>
<dbReference type="RefSeq" id="WP_380930383.1">
    <property type="nucleotide sequence ID" value="NZ_JBHUGS010000003.1"/>
</dbReference>
<evidence type="ECO:0008006" key="3">
    <source>
        <dbReference type="Google" id="ProtNLM"/>
    </source>
</evidence>
<name>A0ABW4TXZ8_9SPHN</name>
<organism evidence="1 2">
    <name type="scientific">Sphingomonas arantia</name>
    <dbReference type="NCBI Taxonomy" id="1460676"/>
    <lineage>
        <taxon>Bacteria</taxon>
        <taxon>Pseudomonadati</taxon>
        <taxon>Pseudomonadota</taxon>
        <taxon>Alphaproteobacteria</taxon>
        <taxon>Sphingomonadales</taxon>
        <taxon>Sphingomonadaceae</taxon>
        <taxon>Sphingomonas</taxon>
    </lineage>
</organism>
<reference evidence="2" key="1">
    <citation type="journal article" date="2019" name="Int. J. Syst. Evol. Microbiol.">
        <title>The Global Catalogue of Microorganisms (GCM) 10K type strain sequencing project: providing services to taxonomists for standard genome sequencing and annotation.</title>
        <authorList>
            <consortium name="The Broad Institute Genomics Platform"/>
            <consortium name="The Broad Institute Genome Sequencing Center for Infectious Disease"/>
            <person name="Wu L."/>
            <person name="Ma J."/>
        </authorList>
    </citation>
    <scope>NUCLEOTIDE SEQUENCE [LARGE SCALE GENOMIC DNA]</scope>
    <source>
        <strain evidence="2">CGMCC 1.12702</strain>
    </source>
</reference>
<sequence>MVVQYWGSLKRYTSTLAALDTLINRRITLLNTLAWADRNDRELMDLYASTTPRGVAFAYCMAEGNETAHHWQVFADHGFGVCIAFDKARLIEAVSLDPAIKHGSMSYVNWRDLSLEKPFHALPFIKRQVFRAEREYRLVAVPDAPFEEPSYNLAIPLNCITSVAMSGEVPAAHFETFRRLVRTLPDCGKLSVRHSGLLRNRRWAAAVDAARTYQTVDDAVPDPA</sequence>
<proteinExistence type="predicted"/>
<evidence type="ECO:0000313" key="2">
    <source>
        <dbReference type="Proteomes" id="UP001597400"/>
    </source>
</evidence>
<accession>A0ABW4TXZ8</accession>
<dbReference type="Proteomes" id="UP001597400">
    <property type="component" value="Unassembled WGS sequence"/>
</dbReference>